<reference evidence="1" key="1">
    <citation type="journal article" date="2020" name="bioRxiv">
        <title>Comparative genomics of Chlamydomonas.</title>
        <authorList>
            <person name="Craig R.J."/>
            <person name="Hasan A.R."/>
            <person name="Ness R.W."/>
            <person name="Keightley P.D."/>
        </authorList>
    </citation>
    <scope>NUCLEOTIDE SEQUENCE</scope>
    <source>
        <strain evidence="1">CCAP 11/173</strain>
    </source>
</reference>
<sequence>MHYRCLQDWQQVRRAQGQFRQARQCEICRQPYKLPAVQCGGGGGSGRWDYLKQLLSRSSTHVLDLLACQSWGALAYRAWKLYVLGSSVVGAAQAGAAGLRAGFGMGKTLVVEQTSILLGLLNILGEMLGTPFAELVWCQAVACVAFALVSEVLYASVLGMVAGGVVGFCRGYMGAVQASFGLATQGVVRTAAAGRSLAKAAGMALRLPWFGLKGLLLGLAKSLPVRIL</sequence>
<dbReference type="Gene3D" id="3.30.40.10">
    <property type="entry name" value="Zinc/RING finger domain, C3HC4 (zinc finger)"/>
    <property type="match status" value="1"/>
</dbReference>
<accession>A0A836BBK4</accession>
<dbReference type="InterPro" id="IPR013083">
    <property type="entry name" value="Znf_RING/FYVE/PHD"/>
</dbReference>
<dbReference type="AlphaFoldDB" id="A0A836BBK4"/>
<dbReference type="EMBL" id="JAEHOD010000004">
    <property type="protein sequence ID" value="KAG2453050.1"/>
    <property type="molecule type" value="Genomic_DNA"/>
</dbReference>
<evidence type="ECO:0008006" key="3">
    <source>
        <dbReference type="Google" id="ProtNLM"/>
    </source>
</evidence>
<evidence type="ECO:0000313" key="1">
    <source>
        <dbReference type="EMBL" id="KAG2453050.1"/>
    </source>
</evidence>
<proteinExistence type="predicted"/>
<gene>
    <name evidence="1" type="ORF">HYH02_002385</name>
</gene>
<protein>
    <recommendedName>
        <fullName evidence="3">RING-CH-type domain-containing protein</fullName>
    </recommendedName>
</protein>
<evidence type="ECO:0000313" key="2">
    <source>
        <dbReference type="Proteomes" id="UP000613740"/>
    </source>
</evidence>
<comment type="caution">
    <text evidence="1">The sequence shown here is derived from an EMBL/GenBank/DDBJ whole genome shotgun (WGS) entry which is preliminary data.</text>
</comment>
<name>A0A836BBK4_9CHLO</name>
<dbReference type="OrthoDB" id="533922at2759"/>
<dbReference type="Proteomes" id="UP000613740">
    <property type="component" value="Unassembled WGS sequence"/>
</dbReference>
<keyword evidence="2" id="KW-1185">Reference proteome</keyword>
<organism evidence="1 2">
    <name type="scientific">Chlamydomonas schloesseri</name>
    <dbReference type="NCBI Taxonomy" id="2026947"/>
    <lineage>
        <taxon>Eukaryota</taxon>
        <taxon>Viridiplantae</taxon>
        <taxon>Chlorophyta</taxon>
        <taxon>core chlorophytes</taxon>
        <taxon>Chlorophyceae</taxon>
        <taxon>CS clade</taxon>
        <taxon>Chlamydomonadales</taxon>
        <taxon>Chlamydomonadaceae</taxon>
        <taxon>Chlamydomonas</taxon>
    </lineage>
</organism>